<evidence type="ECO:0000313" key="1">
    <source>
        <dbReference type="EMBL" id="KAG6409677.1"/>
    </source>
</evidence>
<protein>
    <recommendedName>
        <fullName evidence="3">Patatin</fullName>
    </recommendedName>
</protein>
<proteinExistence type="predicted"/>
<dbReference type="Gene3D" id="3.40.1090.10">
    <property type="entry name" value="Cytosolic phospholipase A2 catalytic domain"/>
    <property type="match status" value="1"/>
</dbReference>
<organism evidence="1">
    <name type="scientific">Salvia splendens</name>
    <name type="common">Scarlet sage</name>
    <dbReference type="NCBI Taxonomy" id="180675"/>
    <lineage>
        <taxon>Eukaryota</taxon>
        <taxon>Viridiplantae</taxon>
        <taxon>Streptophyta</taxon>
        <taxon>Embryophyta</taxon>
        <taxon>Tracheophyta</taxon>
        <taxon>Spermatophyta</taxon>
        <taxon>Magnoliopsida</taxon>
        <taxon>eudicotyledons</taxon>
        <taxon>Gunneridae</taxon>
        <taxon>Pentapetalae</taxon>
        <taxon>asterids</taxon>
        <taxon>lamiids</taxon>
        <taxon>Lamiales</taxon>
        <taxon>Lamiaceae</taxon>
        <taxon>Nepetoideae</taxon>
        <taxon>Mentheae</taxon>
        <taxon>Salviinae</taxon>
        <taxon>Salvia</taxon>
        <taxon>Salvia subgen. Calosphace</taxon>
        <taxon>core Calosphace</taxon>
    </lineage>
</organism>
<dbReference type="Proteomes" id="UP000298416">
    <property type="component" value="Unassembled WGS sequence"/>
</dbReference>
<dbReference type="SUPFAM" id="SSF52151">
    <property type="entry name" value="FabD/lysophospholipase-like"/>
    <property type="match status" value="1"/>
</dbReference>
<reference evidence="1" key="2">
    <citation type="submission" date="2020-08" db="EMBL/GenBank/DDBJ databases">
        <title>Plant Genome Project.</title>
        <authorList>
            <person name="Zhang R.-G."/>
        </authorList>
    </citation>
    <scope>NUCLEOTIDE SEQUENCE</scope>
    <source>
        <strain evidence="1">Huo1</strain>
        <tissue evidence="1">Leaf</tissue>
    </source>
</reference>
<comment type="caution">
    <text evidence="1">The sequence shown here is derived from an EMBL/GenBank/DDBJ whole genome shotgun (WGS) entry which is preliminary data.</text>
</comment>
<evidence type="ECO:0008006" key="3">
    <source>
        <dbReference type="Google" id="ProtNLM"/>
    </source>
</evidence>
<accession>A0A8X8ZLT9</accession>
<keyword evidence="2" id="KW-1185">Reference proteome</keyword>
<dbReference type="PANTHER" id="PTHR32176">
    <property type="entry name" value="XYLOSE ISOMERASE"/>
    <property type="match status" value="1"/>
</dbReference>
<sequence>MQTLVAVSEVTNEVVSRSDDLFPTQPLNCANLLVISLGTGSAKKEKYTAKMASKWGVLGWLLQPNSTPIIDIYNQASTHMVDYFLSTMFHAQTCQRNYLRIQAENLTGDSSLVDIATKDNLKDLVGIGEGLLHSPFLSVNLQTGNSEPALCGGTNKDALIRFAKMLSDEHKFRLSKSQHKN</sequence>
<evidence type="ECO:0000313" key="2">
    <source>
        <dbReference type="Proteomes" id="UP000298416"/>
    </source>
</evidence>
<dbReference type="PANTHER" id="PTHR32176:SF120">
    <property type="entry name" value="PATATIN"/>
    <property type="match status" value="1"/>
</dbReference>
<dbReference type="GO" id="GO:0047372">
    <property type="term" value="F:monoacylglycerol lipase activity"/>
    <property type="evidence" value="ECO:0007669"/>
    <property type="project" value="TreeGrafter"/>
</dbReference>
<gene>
    <name evidence="1" type="ORF">SASPL_127719</name>
</gene>
<dbReference type="AlphaFoldDB" id="A0A8X8ZLT9"/>
<dbReference type="GO" id="GO:0004620">
    <property type="term" value="F:phospholipase activity"/>
    <property type="evidence" value="ECO:0007669"/>
    <property type="project" value="TreeGrafter"/>
</dbReference>
<name>A0A8X8ZLT9_SALSN</name>
<reference evidence="1" key="1">
    <citation type="submission" date="2018-01" db="EMBL/GenBank/DDBJ databases">
        <authorList>
            <person name="Mao J.F."/>
        </authorList>
    </citation>
    <scope>NUCLEOTIDE SEQUENCE</scope>
    <source>
        <strain evidence="1">Huo1</strain>
        <tissue evidence="1">Leaf</tissue>
    </source>
</reference>
<dbReference type="InterPro" id="IPR016035">
    <property type="entry name" value="Acyl_Trfase/lysoPLipase"/>
</dbReference>
<dbReference type="EMBL" id="PNBA02000010">
    <property type="protein sequence ID" value="KAG6409677.1"/>
    <property type="molecule type" value="Genomic_DNA"/>
</dbReference>